<protein>
    <recommendedName>
        <fullName evidence="3">histidine kinase</fullName>
        <ecNumber evidence="3">2.7.13.3</ecNumber>
    </recommendedName>
</protein>
<dbReference type="Gene3D" id="1.10.287.130">
    <property type="match status" value="1"/>
</dbReference>
<evidence type="ECO:0000256" key="2">
    <source>
        <dbReference type="ARBA" id="ARBA00004370"/>
    </source>
</evidence>
<evidence type="ECO:0000256" key="9">
    <source>
        <dbReference type="ARBA" id="ARBA00023012"/>
    </source>
</evidence>
<dbReference type="PANTHER" id="PTHR42878:SF7">
    <property type="entry name" value="SENSOR HISTIDINE KINASE GLRK"/>
    <property type="match status" value="1"/>
</dbReference>
<dbReference type="CDD" id="cd00075">
    <property type="entry name" value="HATPase"/>
    <property type="match status" value="1"/>
</dbReference>
<dbReference type="SUPFAM" id="SSF47384">
    <property type="entry name" value="Homodimeric domain of signal transducing histidine kinase"/>
    <property type="match status" value="1"/>
</dbReference>
<evidence type="ECO:0000256" key="4">
    <source>
        <dbReference type="ARBA" id="ARBA00022553"/>
    </source>
</evidence>
<dbReference type="Pfam" id="PF00512">
    <property type="entry name" value="HisKA"/>
    <property type="match status" value="1"/>
</dbReference>
<dbReference type="RefSeq" id="WP_073112029.1">
    <property type="nucleotide sequence ID" value="NZ_FQZY01000053.1"/>
</dbReference>
<proteinExistence type="predicted"/>
<dbReference type="Gene3D" id="3.30.565.10">
    <property type="entry name" value="Histidine kinase-like ATPase, C-terminal domain"/>
    <property type="match status" value="1"/>
</dbReference>
<dbReference type="InterPro" id="IPR036097">
    <property type="entry name" value="HisK_dim/P_sf"/>
</dbReference>
<dbReference type="Proteomes" id="UP000184301">
    <property type="component" value="Unassembled WGS sequence"/>
</dbReference>
<dbReference type="GO" id="GO:0007234">
    <property type="term" value="P:osmosensory signaling via phosphorelay pathway"/>
    <property type="evidence" value="ECO:0007669"/>
    <property type="project" value="TreeGrafter"/>
</dbReference>
<keyword evidence="10" id="KW-0812">Transmembrane</keyword>
<evidence type="ECO:0000256" key="5">
    <source>
        <dbReference type="ARBA" id="ARBA00022679"/>
    </source>
</evidence>
<dbReference type="AlphaFoldDB" id="A0A1M6SXM0"/>
<evidence type="ECO:0000256" key="1">
    <source>
        <dbReference type="ARBA" id="ARBA00000085"/>
    </source>
</evidence>
<evidence type="ECO:0000259" key="11">
    <source>
        <dbReference type="PROSITE" id="PS50109"/>
    </source>
</evidence>
<keyword evidence="10" id="KW-0472">Membrane</keyword>
<dbReference type="PRINTS" id="PR00344">
    <property type="entry name" value="BCTRLSENSOR"/>
</dbReference>
<dbReference type="InterPro" id="IPR050351">
    <property type="entry name" value="BphY/WalK/GraS-like"/>
</dbReference>
<dbReference type="InterPro" id="IPR003661">
    <property type="entry name" value="HisK_dim/P_dom"/>
</dbReference>
<evidence type="ECO:0000256" key="8">
    <source>
        <dbReference type="ARBA" id="ARBA00022840"/>
    </source>
</evidence>
<evidence type="ECO:0000256" key="3">
    <source>
        <dbReference type="ARBA" id="ARBA00012438"/>
    </source>
</evidence>
<keyword evidence="13" id="KW-1185">Reference proteome</keyword>
<comment type="catalytic activity">
    <reaction evidence="1">
        <text>ATP + protein L-histidine = ADP + protein N-phospho-L-histidine.</text>
        <dbReference type="EC" id="2.7.13.3"/>
    </reaction>
</comment>
<dbReference type="EMBL" id="FQZY01000053">
    <property type="protein sequence ID" value="SHK49436.1"/>
    <property type="molecule type" value="Genomic_DNA"/>
</dbReference>
<accession>A0A1M6SXM0</accession>
<keyword evidence="9" id="KW-0902">Two-component regulatory system</keyword>
<keyword evidence="7 12" id="KW-0418">Kinase</keyword>
<name>A0A1M6SXM0_9FIRM</name>
<dbReference type="SMART" id="SM00388">
    <property type="entry name" value="HisKA"/>
    <property type="match status" value="1"/>
</dbReference>
<dbReference type="SUPFAM" id="SSF55874">
    <property type="entry name" value="ATPase domain of HSP90 chaperone/DNA topoisomerase II/histidine kinase"/>
    <property type="match status" value="1"/>
</dbReference>
<dbReference type="CDD" id="cd00082">
    <property type="entry name" value="HisKA"/>
    <property type="match status" value="1"/>
</dbReference>
<dbReference type="STRING" id="1121950.SAMN02745243_03071"/>
<feature type="transmembrane region" description="Helical" evidence="10">
    <location>
        <begin position="49"/>
        <end position="72"/>
    </location>
</feature>
<dbReference type="Gene3D" id="6.10.340.10">
    <property type="match status" value="1"/>
</dbReference>
<organism evidence="12 13">
    <name type="scientific">Hespellia stercorisuis DSM 15480</name>
    <dbReference type="NCBI Taxonomy" id="1121950"/>
    <lineage>
        <taxon>Bacteria</taxon>
        <taxon>Bacillati</taxon>
        <taxon>Bacillota</taxon>
        <taxon>Clostridia</taxon>
        <taxon>Lachnospirales</taxon>
        <taxon>Lachnospiraceae</taxon>
        <taxon>Hespellia</taxon>
    </lineage>
</organism>
<evidence type="ECO:0000256" key="10">
    <source>
        <dbReference type="SAM" id="Phobius"/>
    </source>
</evidence>
<dbReference type="GO" id="GO:0005524">
    <property type="term" value="F:ATP binding"/>
    <property type="evidence" value="ECO:0007669"/>
    <property type="project" value="UniProtKB-KW"/>
</dbReference>
<keyword evidence="8" id="KW-0067">ATP-binding</keyword>
<evidence type="ECO:0000313" key="13">
    <source>
        <dbReference type="Proteomes" id="UP000184301"/>
    </source>
</evidence>
<dbReference type="InterPro" id="IPR005467">
    <property type="entry name" value="His_kinase_dom"/>
</dbReference>
<reference evidence="12 13" key="1">
    <citation type="submission" date="2016-11" db="EMBL/GenBank/DDBJ databases">
        <authorList>
            <person name="Jaros S."/>
            <person name="Januszkiewicz K."/>
            <person name="Wedrychowicz H."/>
        </authorList>
    </citation>
    <scope>NUCLEOTIDE SEQUENCE [LARGE SCALE GENOMIC DNA]</scope>
    <source>
        <strain evidence="12 13">DSM 15480</strain>
    </source>
</reference>
<dbReference type="SMART" id="SM00387">
    <property type="entry name" value="HATPase_c"/>
    <property type="match status" value="1"/>
</dbReference>
<dbReference type="OrthoDB" id="9813151at2"/>
<dbReference type="Pfam" id="PF02518">
    <property type="entry name" value="HATPase_c"/>
    <property type="match status" value="1"/>
</dbReference>
<dbReference type="PROSITE" id="PS50109">
    <property type="entry name" value="HIS_KIN"/>
    <property type="match status" value="1"/>
</dbReference>
<dbReference type="GO" id="GO:0016020">
    <property type="term" value="C:membrane"/>
    <property type="evidence" value="ECO:0007669"/>
    <property type="project" value="UniProtKB-SubCell"/>
</dbReference>
<evidence type="ECO:0000313" key="12">
    <source>
        <dbReference type="EMBL" id="SHK49436.1"/>
    </source>
</evidence>
<keyword evidence="5" id="KW-0808">Transferase</keyword>
<dbReference type="CDD" id="cd06225">
    <property type="entry name" value="HAMP"/>
    <property type="match status" value="1"/>
</dbReference>
<dbReference type="InterPro" id="IPR004358">
    <property type="entry name" value="Sig_transdc_His_kin-like_C"/>
</dbReference>
<evidence type="ECO:0000256" key="7">
    <source>
        <dbReference type="ARBA" id="ARBA00022777"/>
    </source>
</evidence>
<dbReference type="PANTHER" id="PTHR42878">
    <property type="entry name" value="TWO-COMPONENT HISTIDINE KINASE"/>
    <property type="match status" value="1"/>
</dbReference>
<keyword evidence="10" id="KW-1133">Transmembrane helix</keyword>
<evidence type="ECO:0000256" key="6">
    <source>
        <dbReference type="ARBA" id="ARBA00022741"/>
    </source>
</evidence>
<dbReference type="InterPro" id="IPR036890">
    <property type="entry name" value="HATPase_C_sf"/>
</dbReference>
<keyword evidence="6" id="KW-0547">Nucleotide-binding</keyword>
<keyword evidence="4" id="KW-0597">Phosphoprotein</keyword>
<sequence length="368" mass="41599">MKRKDVRNSHFPIVIFLVTFLIILLVGGIHTGIITFFDENVWGRSLSGIAKTTIVICYWLLIAGGFTFFTAWQIRKAYEIPMKELAKATDAVAHGDFSVYVAPLHTPENLDYLDIMIMDFNKMVEELGSVETLKTEFFSNVSHEMKTPMAVISNEAQLLLAEGGLSAKQQESVREILAYTRKMSDLITNILKMNRLEKQKIQPDRVTYDVCEQCCNCVVQFEEKWEEKQIELEVDMEDRVYIEADPTLMELVWNNLLSNAVKFTDPGGKITIKEMSDERDVAISIMDTGCGMDETTMNHIFDKFYQGDTSHATEGNGLGMALVLRILQLSDGDITVKSTEGVGSTFVVTLPKLSNNTLHDFKKSKNIF</sequence>
<feature type="domain" description="Histidine kinase" evidence="11">
    <location>
        <begin position="140"/>
        <end position="354"/>
    </location>
</feature>
<dbReference type="EC" id="2.7.13.3" evidence="3"/>
<gene>
    <name evidence="12" type="ORF">SAMN02745243_03071</name>
</gene>
<dbReference type="FunFam" id="3.30.565.10:FF:000006">
    <property type="entry name" value="Sensor histidine kinase WalK"/>
    <property type="match status" value="1"/>
</dbReference>
<dbReference type="GO" id="GO:0000156">
    <property type="term" value="F:phosphorelay response regulator activity"/>
    <property type="evidence" value="ECO:0007669"/>
    <property type="project" value="TreeGrafter"/>
</dbReference>
<dbReference type="GO" id="GO:0000155">
    <property type="term" value="F:phosphorelay sensor kinase activity"/>
    <property type="evidence" value="ECO:0007669"/>
    <property type="project" value="InterPro"/>
</dbReference>
<feature type="transmembrane region" description="Helical" evidence="10">
    <location>
        <begin position="12"/>
        <end position="37"/>
    </location>
</feature>
<dbReference type="InterPro" id="IPR003594">
    <property type="entry name" value="HATPase_dom"/>
</dbReference>
<comment type="subcellular location">
    <subcellularLocation>
        <location evidence="2">Membrane</location>
    </subcellularLocation>
</comment>
<dbReference type="GO" id="GO:0030295">
    <property type="term" value="F:protein kinase activator activity"/>
    <property type="evidence" value="ECO:0007669"/>
    <property type="project" value="TreeGrafter"/>
</dbReference>